<dbReference type="InterPro" id="IPR018974">
    <property type="entry name" value="Tex-like_N"/>
</dbReference>
<dbReference type="EMBL" id="JAANAS010000001">
    <property type="protein sequence ID" value="NGZ88817.1"/>
    <property type="molecule type" value="Genomic_DNA"/>
</dbReference>
<dbReference type="GO" id="GO:0005737">
    <property type="term" value="C:cytoplasm"/>
    <property type="evidence" value="ECO:0007669"/>
    <property type="project" value="UniProtKB-ARBA"/>
</dbReference>
<dbReference type="Proteomes" id="UP000643701">
    <property type="component" value="Unassembled WGS sequence"/>
</dbReference>
<comment type="caution">
    <text evidence="2">The sequence shown here is derived from an EMBL/GenBank/DDBJ whole genome shotgun (WGS) entry which is preliminary data.</text>
</comment>
<evidence type="ECO:0000259" key="1">
    <source>
        <dbReference type="PROSITE" id="PS50126"/>
    </source>
</evidence>
<dbReference type="PANTHER" id="PTHR10724">
    <property type="entry name" value="30S RIBOSOMAL PROTEIN S1"/>
    <property type="match status" value="1"/>
</dbReference>
<dbReference type="PANTHER" id="PTHR10724:SF10">
    <property type="entry name" value="S1 RNA-BINDING DOMAIN-CONTAINING PROTEIN 1"/>
    <property type="match status" value="1"/>
</dbReference>
<reference evidence="2" key="1">
    <citation type="submission" date="2020-03" db="EMBL/GenBank/DDBJ databases">
        <title>Psychroflexus Maritimus sp. nov., isolate from marine sediment.</title>
        <authorList>
            <person name="Zhong Y.-L."/>
        </authorList>
    </citation>
    <scope>NUCLEOTIDE SEQUENCE</scope>
    <source>
        <strain evidence="2">C1</strain>
    </source>
</reference>
<dbReference type="Gene3D" id="3.30.420.140">
    <property type="entry name" value="YqgF/RNase H-like domain"/>
    <property type="match status" value="1"/>
</dbReference>
<dbReference type="Gene3D" id="1.10.3500.10">
    <property type="entry name" value="Tex N-terminal region-like"/>
    <property type="match status" value="1"/>
</dbReference>
<dbReference type="GO" id="GO:0006139">
    <property type="term" value="P:nucleobase-containing compound metabolic process"/>
    <property type="evidence" value="ECO:0007669"/>
    <property type="project" value="InterPro"/>
</dbReference>
<dbReference type="GO" id="GO:0003735">
    <property type="term" value="F:structural constituent of ribosome"/>
    <property type="evidence" value="ECO:0007669"/>
    <property type="project" value="TreeGrafter"/>
</dbReference>
<dbReference type="InterPro" id="IPR023319">
    <property type="entry name" value="Tex-like_HTH_dom_sf"/>
</dbReference>
<name>A0A967AAT7_9FLAO</name>
<dbReference type="InterPro" id="IPR050437">
    <property type="entry name" value="Ribos_protein_bS1-like"/>
</dbReference>
<dbReference type="InterPro" id="IPR012337">
    <property type="entry name" value="RNaseH-like_sf"/>
</dbReference>
<dbReference type="Gene3D" id="1.10.150.310">
    <property type="entry name" value="Tex RuvX-like domain-like"/>
    <property type="match status" value="1"/>
</dbReference>
<proteinExistence type="predicted"/>
<dbReference type="SMART" id="SM00316">
    <property type="entry name" value="S1"/>
    <property type="match status" value="1"/>
</dbReference>
<dbReference type="InterPro" id="IPR055179">
    <property type="entry name" value="Tex-like_central_region"/>
</dbReference>
<evidence type="ECO:0000313" key="2">
    <source>
        <dbReference type="EMBL" id="NGZ88817.1"/>
    </source>
</evidence>
<dbReference type="Pfam" id="PF12836">
    <property type="entry name" value="HHH_3"/>
    <property type="match status" value="1"/>
</dbReference>
<dbReference type="Gene3D" id="2.40.50.140">
    <property type="entry name" value="Nucleic acid-binding proteins"/>
    <property type="match status" value="1"/>
</dbReference>
<dbReference type="RefSeq" id="WP_166399079.1">
    <property type="nucleotide sequence ID" value="NZ_JAANAS010000001.1"/>
</dbReference>
<dbReference type="GO" id="GO:0003729">
    <property type="term" value="F:mRNA binding"/>
    <property type="evidence" value="ECO:0007669"/>
    <property type="project" value="TreeGrafter"/>
</dbReference>
<organism evidence="2 3">
    <name type="scientific">Psychroflexus maritimus</name>
    <dbReference type="NCBI Taxonomy" id="2714865"/>
    <lineage>
        <taxon>Bacteria</taxon>
        <taxon>Pseudomonadati</taxon>
        <taxon>Bacteroidota</taxon>
        <taxon>Flavobacteriia</taxon>
        <taxon>Flavobacteriales</taxon>
        <taxon>Flavobacteriaceae</taxon>
        <taxon>Psychroflexus</taxon>
    </lineage>
</organism>
<dbReference type="PROSITE" id="PS50126">
    <property type="entry name" value="S1"/>
    <property type="match status" value="1"/>
</dbReference>
<feature type="domain" description="S1 motif" evidence="1">
    <location>
        <begin position="633"/>
        <end position="702"/>
    </location>
</feature>
<dbReference type="Pfam" id="PF09371">
    <property type="entry name" value="Tex_N"/>
    <property type="match status" value="1"/>
</dbReference>
<sequence length="703" mass="79322">MTSQAYINQHTSIHLAQVKSCLNLLEHGATIPFIARYRKDATKGLDEVQVELIKQLNEQFISIVKRQKTILNTIEEAGKLTPLLKNKIEHCYSSSELEDLYLPFKKSRKTKADKARELGLEGLAKLIMAQKSNSINETAQSFIKGEITNTKQAIEGALQIVAEWMNEHLALRKVLRKKFLNRGVLITKLKEEKNDTNKKFRAYYQFKKPLKHIASHQFLAIHRADDQGIISLQIKLDEAEVKALGNRFFIKQNSTTKTYLMSAFKDCYKRLLKPSLTNESLKKKKKESDHKAIEIFSKNLRQVLLAPPLGNYNVLAMDPGFKTGCKIVCLDATGQLKHHTTLYPHPPQNKTKEAKKVLASLLKKFAIKAIAIGDGTAGRETLEMVKSIHMDKEIGTYLVNEDGASVYSASSLAREEFGNYDVSVRGAVSIGRRLMDPLSELVKIPPQSIGVGQYQHEVNQKKLAEALERAVISCVNQVGVDLNTTSAYLLSFVSGLGPSLAKKIIEHRNKIGKFTRIEELKNVPRLGEKAFEQAAGFLRIKKSKNPLDNTAVHPESYKWVRLMAKKIGVEIEDLVDNQESLNQLESKKFEEIDGYTFHQIIEELKKQGRDPRAEIVQSQINEKIKTINDLYLGLIIHGRVINVTEFGAFVDLGIKENGLIHKSNLGKDYVKDINSIINLNEQVKTEIIAIDAERKRIGLKLLK</sequence>
<dbReference type="Pfam" id="PF16921">
    <property type="entry name" value="Tex_YqgF"/>
    <property type="match status" value="1"/>
</dbReference>
<dbReference type="FunFam" id="3.30.420.140:FF:000001">
    <property type="entry name" value="RNA-binding transcriptional accessory protein"/>
    <property type="match status" value="1"/>
</dbReference>
<dbReference type="GO" id="GO:0006412">
    <property type="term" value="P:translation"/>
    <property type="evidence" value="ECO:0007669"/>
    <property type="project" value="TreeGrafter"/>
</dbReference>
<evidence type="ECO:0000313" key="3">
    <source>
        <dbReference type="Proteomes" id="UP000643701"/>
    </source>
</evidence>
<dbReference type="Pfam" id="PF22706">
    <property type="entry name" value="Tex_central_region"/>
    <property type="match status" value="1"/>
</dbReference>
<dbReference type="InterPro" id="IPR006641">
    <property type="entry name" value="YqgF/RNaseH-like_dom"/>
</dbReference>
<gene>
    <name evidence="2" type="ORF">G7034_00960</name>
</gene>
<keyword evidence="3" id="KW-1185">Reference proteome</keyword>
<protein>
    <submittedName>
        <fullName evidence="2">S1 RNA-binding domain-containing protein</fullName>
    </submittedName>
</protein>
<dbReference type="InterPro" id="IPR037027">
    <property type="entry name" value="YqgF/RNaseH-like_dom_sf"/>
</dbReference>
<dbReference type="InterPro" id="IPR003029">
    <property type="entry name" value="S1_domain"/>
</dbReference>
<dbReference type="InterPro" id="IPR012340">
    <property type="entry name" value="NA-bd_OB-fold"/>
</dbReference>
<dbReference type="Pfam" id="PF17674">
    <property type="entry name" value="HHH_9"/>
    <property type="match status" value="1"/>
</dbReference>
<dbReference type="Pfam" id="PF00575">
    <property type="entry name" value="S1"/>
    <property type="match status" value="1"/>
</dbReference>
<dbReference type="InterPro" id="IPR010994">
    <property type="entry name" value="RuvA_2-like"/>
</dbReference>
<accession>A0A967AAT7</accession>
<dbReference type="SUPFAM" id="SSF50249">
    <property type="entry name" value="Nucleic acid-binding proteins"/>
    <property type="match status" value="1"/>
</dbReference>
<dbReference type="SUPFAM" id="SSF53098">
    <property type="entry name" value="Ribonuclease H-like"/>
    <property type="match status" value="1"/>
</dbReference>
<dbReference type="SUPFAM" id="SSF47781">
    <property type="entry name" value="RuvA domain 2-like"/>
    <property type="match status" value="2"/>
</dbReference>
<dbReference type="InterPro" id="IPR041692">
    <property type="entry name" value="HHH_9"/>
</dbReference>
<dbReference type="InterPro" id="IPR032639">
    <property type="entry name" value="Tex_YqgF"/>
</dbReference>
<dbReference type="InterPro" id="IPR023323">
    <property type="entry name" value="Tex-like_dom_sf"/>
</dbReference>
<dbReference type="SMART" id="SM00732">
    <property type="entry name" value="YqgFc"/>
    <property type="match status" value="1"/>
</dbReference>
<dbReference type="FunFam" id="1.10.10.650:FF:000001">
    <property type="entry name" value="S1 RNA-binding domain 1"/>
    <property type="match status" value="1"/>
</dbReference>
<dbReference type="Gene3D" id="1.10.10.650">
    <property type="entry name" value="RuvA domain 2-like"/>
    <property type="match status" value="1"/>
</dbReference>
<dbReference type="AlphaFoldDB" id="A0A967AAT7"/>
<dbReference type="FunFam" id="2.40.50.140:FF:000051">
    <property type="entry name" value="RNA-binding transcriptional accessory protein"/>
    <property type="match status" value="1"/>
</dbReference>
<dbReference type="SUPFAM" id="SSF158832">
    <property type="entry name" value="Tex N-terminal region-like"/>
    <property type="match status" value="1"/>
</dbReference>